<feature type="transmembrane region" description="Helical" evidence="10">
    <location>
        <begin position="101"/>
        <end position="119"/>
    </location>
</feature>
<keyword evidence="6" id="KW-0406">Ion transport</keyword>
<keyword evidence="3 10" id="KW-0812">Transmembrane</keyword>
<evidence type="ECO:0000256" key="4">
    <source>
        <dbReference type="ARBA" id="ARBA00022989"/>
    </source>
</evidence>
<name>A0A931CQQ4_9MICC</name>
<organism evidence="11 12">
    <name type="scientific">Arthrobacter terrae</name>
    <dbReference type="NCBI Taxonomy" id="2935737"/>
    <lineage>
        <taxon>Bacteria</taxon>
        <taxon>Bacillati</taxon>
        <taxon>Actinomycetota</taxon>
        <taxon>Actinomycetes</taxon>
        <taxon>Micrococcales</taxon>
        <taxon>Micrococcaceae</taxon>
        <taxon>Arthrobacter</taxon>
    </lineage>
</organism>
<evidence type="ECO:0000256" key="2">
    <source>
        <dbReference type="ARBA" id="ARBA00022475"/>
    </source>
</evidence>
<dbReference type="InterPro" id="IPR003691">
    <property type="entry name" value="FluC"/>
</dbReference>
<gene>
    <name evidence="11" type="ORF">IV500_00085</name>
</gene>
<keyword evidence="12" id="KW-1185">Reference proteome</keyword>
<dbReference type="GO" id="GO:0034220">
    <property type="term" value="P:monoatomic ion transmembrane transport"/>
    <property type="evidence" value="ECO:0007669"/>
    <property type="project" value="UniProtKB-KW"/>
</dbReference>
<evidence type="ECO:0000256" key="8">
    <source>
        <dbReference type="ARBA" id="ARBA00035585"/>
    </source>
</evidence>
<dbReference type="Proteomes" id="UP000655366">
    <property type="component" value="Unassembled WGS sequence"/>
</dbReference>
<keyword evidence="6" id="KW-0813">Transport</keyword>
<keyword evidence="4 10" id="KW-1133">Transmembrane helix</keyword>
<dbReference type="EMBL" id="JADNYM010000001">
    <property type="protein sequence ID" value="MBG0737843.1"/>
    <property type="molecule type" value="Genomic_DNA"/>
</dbReference>
<sequence length="120" mass="12343">MLDPAVPVAWPLRLLTGEPARVLGAVGTLVRYALTTVIPAPGGWPLTTLLVRLAGAFLLGLLLESLVRRGIDAGKLRILRLLVGTGFMGAFTTNSSLAVDVTMLLAVAASGAGIALADLL</sequence>
<comment type="caution">
    <text evidence="11">The sequence shown here is derived from an EMBL/GenBank/DDBJ whole genome shotgun (WGS) entry which is preliminary data.</text>
</comment>
<reference evidence="11 12" key="1">
    <citation type="submission" date="2020-11" db="EMBL/GenBank/DDBJ databases">
        <title>Arthrobacter antarcticus sp. nov., isolated from Antarctic Soil.</title>
        <authorList>
            <person name="Li J."/>
        </authorList>
    </citation>
    <scope>NUCLEOTIDE SEQUENCE [LARGE SCALE GENOMIC DNA]</scope>
    <source>
        <strain evidence="11 12">Z1-20</strain>
    </source>
</reference>
<comment type="catalytic activity">
    <reaction evidence="8">
        <text>fluoride(in) = fluoride(out)</text>
        <dbReference type="Rhea" id="RHEA:76159"/>
        <dbReference type="ChEBI" id="CHEBI:17051"/>
    </reaction>
    <physiologicalReaction direction="left-to-right" evidence="8">
        <dbReference type="Rhea" id="RHEA:76160"/>
    </physiologicalReaction>
</comment>
<accession>A0A931CQQ4</accession>
<comment type="subcellular location">
    <subcellularLocation>
        <location evidence="1">Cell membrane</location>
        <topology evidence="1">Multi-pass membrane protein</topology>
    </subcellularLocation>
</comment>
<proteinExistence type="inferred from homology"/>
<keyword evidence="6" id="KW-0407">Ion channel</keyword>
<dbReference type="Pfam" id="PF02537">
    <property type="entry name" value="CRCB"/>
    <property type="match status" value="1"/>
</dbReference>
<evidence type="ECO:0000256" key="7">
    <source>
        <dbReference type="ARBA" id="ARBA00035120"/>
    </source>
</evidence>
<evidence type="ECO:0000256" key="5">
    <source>
        <dbReference type="ARBA" id="ARBA00023136"/>
    </source>
</evidence>
<evidence type="ECO:0000256" key="1">
    <source>
        <dbReference type="ARBA" id="ARBA00004651"/>
    </source>
</evidence>
<keyword evidence="2 10" id="KW-1003">Cell membrane</keyword>
<evidence type="ECO:0000256" key="9">
    <source>
        <dbReference type="ARBA" id="ARBA00049940"/>
    </source>
</evidence>
<evidence type="ECO:0000313" key="11">
    <source>
        <dbReference type="EMBL" id="MBG0737843.1"/>
    </source>
</evidence>
<feature type="transmembrane region" description="Helical" evidence="10">
    <location>
        <begin position="78"/>
        <end position="95"/>
    </location>
</feature>
<dbReference type="AlphaFoldDB" id="A0A931CQQ4"/>
<evidence type="ECO:0000256" key="10">
    <source>
        <dbReference type="RuleBase" id="RU004340"/>
    </source>
</evidence>
<evidence type="ECO:0000313" key="12">
    <source>
        <dbReference type="Proteomes" id="UP000655366"/>
    </source>
</evidence>
<protein>
    <recommendedName>
        <fullName evidence="10">Fluoride-specific ion channel</fullName>
    </recommendedName>
</protein>
<comment type="function">
    <text evidence="9">Fluoride-specific ion channel. Important for reducing fluoride concentration in the cell, thus reducing its toxicity.</text>
</comment>
<dbReference type="GO" id="GO:0005886">
    <property type="term" value="C:plasma membrane"/>
    <property type="evidence" value="ECO:0007669"/>
    <property type="project" value="UniProtKB-SubCell"/>
</dbReference>
<comment type="similarity">
    <text evidence="7 10">Belongs to the fluoride channel Fluc/FEX (TC 1.A.43) family.</text>
</comment>
<feature type="transmembrane region" description="Helical" evidence="10">
    <location>
        <begin position="49"/>
        <end position="66"/>
    </location>
</feature>
<evidence type="ECO:0000256" key="3">
    <source>
        <dbReference type="ARBA" id="ARBA00022692"/>
    </source>
</evidence>
<keyword evidence="5 10" id="KW-0472">Membrane</keyword>
<evidence type="ECO:0000256" key="6">
    <source>
        <dbReference type="ARBA" id="ARBA00023303"/>
    </source>
</evidence>